<dbReference type="PANTHER" id="PTHR45754">
    <property type="entry name" value="METHYLENETETRAHYDROFOLATE REDUCTASE"/>
    <property type="match status" value="1"/>
</dbReference>
<dbReference type="CDD" id="cd00537">
    <property type="entry name" value="MTHFR"/>
    <property type="match status" value="1"/>
</dbReference>
<protein>
    <recommendedName>
        <fullName evidence="9">Methylenetetrahydrofolate reductase</fullName>
    </recommendedName>
</protein>
<dbReference type="UniPathway" id="UPA00193"/>
<accession>E1Y8Q1</accession>
<dbReference type="AlphaFoldDB" id="E1Y8Q1"/>
<evidence type="ECO:0000256" key="5">
    <source>
        <dbReference type="ARBA" id="ARBA00022827"/>
    </source>
</evidence>
<keyword evidence="6 9" id="KW-0560">Oxidoreductase</keyword>
<evidence type="ECO:0000256" key="3">
    <source>
        <dbReference type="ARBA" id="ARBA00006743"/>
    </source>
</evidence>
<dbReference type="Pfam" id="PF02219">
    <property type="entry name" value="MTHFR"/>
    <property type="match status" value="1"/>
</dbReference>
<evidence type="ECO:0000256" key="7">
    <source>
        <dbReference type="ARBA" id="ARBA00034478"/>
    </source>
</evidence>
<dbReference type="Gene3D" id="3.20.20.220">
    <property type="match status" value="1"/>
</dbReference>
<comment type="cofactor">
    <cofactor evidence="1 9">
        <name>FAD</name>
        <dbReference type="ChEBI" id="CHEBI:57692"/>
    </cofactor>
</comment>
<dbReference type="GO" id="GO:0005829">
    <property type="term" value="C:cytosol"/>
    <property type="evidence" value="ECO:0007669"/>
    <property type="project" value="TreeGrafter"/>
</dbReference>
<dbReference type="EMBL" id="FR695864">
    <property type="protein sequence ID" value="CBX26945.1"/>
    <property type="molecule type" value="Genomic_DNA"/>
</dbReference>
<evidence type="ECO:0000313" key="10">
    <source>
        <dbReference type="EMBL" id="CBX26945.1"/>
    </source>
</evidence>
<evidence type="ECO:0000256" key="8">
    <source>
        <dbReference type="ARBA" id="ARBA00048628"/>
    </source>
</evidence>
<dbReference type="InterPro" id="IPR029041">
    <property type="entry name" value="FAD-linked_oxidoreductase-like"/>
</dbReference>
<evidence type="ECO:0000256" key="6">
    <source>
        <dbReference type="ARBA" id="ARBA00023002"/>
    </source>
</evidence>
<keyword evidence="5 9" id="KW-0274">FAD</keyword>
<comment type="pathway">
    <text evidence="2 9">One-carbon metabolism; tetrahydrofolate interconversion.</text>
</comment>
<gene>
    <name evidence="10" type="ORF">N47_A09740</name>
</gene>
<proteinExistence type="inferred from homology"/>
<evidence type="ECO:0000256" key="9">
    <source>
        <dbReference type="RuleBase" id="RU003862"/>
    </source>
</evidence>
<dbReference type="GO" id="GO:0035999">
    <property type="term" value="P:tetrahydrofolate interconversion"/>
    <property type="evidence" value="ECO:0007669"/>
    <property type="project" value="UniProtKB-UniPathway"/>
</dbReference>
<comment type="pathway">
    <text evidence="7">Amino-acid biosynthesis; L-methionine biosynthesis via de novo pathway.</text>
</comment>
<dbReference type="GO" id="GO:0071949">
    <property type="term" value="F:FAD binding"/>
    <property type="evidence" value="ECO:0007669"/>
    <property type="project" value="TreeGrafter"/>
</dbReference>
<sequence>MAFQPRRRTQKISKRGPFYMKSESLSNLQSILDKGEFAVTSECGPPRGADPEIIRKKGELLKGYVDAVNVTDNQTAIVRMSSIAACAHLVQLGMEPVMQMVTRDRNRIALQSDILGAYSLGIRNILCLSGDHQTFGSQPDAMNVFDIDSMNLVNMVKVMKTEGKDMSGFDLKNAPEMFIGAAANPFADPFEYRVIRLAKKIDAGADFIQTQCVYNLDRFKEWMRLAREEGLTEKTHILAGVTPLKSERMAKYMATKVAGMDVPESLIKRMGGVPKEKAAEEGIRICVETIAGLREIKGVHGIHIMAIEWEEKVGPIVEAAGLSPRPQAA</sequence>
<evidence type="ECO:0000256" key="2">
    <source>
        <dbReference type="ARBA" id="ARBA00004777"/>
    </source>
</evidence>
<comment type="catalytic activity">
    <reaction evidence="8">
        <text>(6S)-5-methyl-5,6,7,8-tetrahydrofolate + NAD(+) = (6R)-5,10-methylene-5,6,7,8-tetrahydrofolate + NADH + H(+)</text>
        <dbReference type="Rhea" id="RHEA:19821"/>
        <dbReference type="ChEBI" id="CHEBI:15378"/>
        <dbReference type="ChEBI" id="CHEBI:15636"/>
        <dbReference type="ChEBI" id="CHEBI:18608"/>
        <dbReference type="ChEBI" id="CHEBI:57540"/>
        <dbReference type="ChEBI" id="CHEBI:57945"/>
        <dbReference type="EC" id="1.5.1.54"/>
    </reaction>
    <physiologicalReaction direction="right-to-left" evidence="8">
        <dbReference type="Rhea" id="RHEA:19823"/>
    </physiologicalReaction>
</comment>
<evidence type="ECO:0000256" key="1">
    <source>
        <dbReference type="ARBA" id="ARBA00001974"/>
    </source>
</evidence>
<name>E1Y8Q1_9BACT</name>
<organism evidence="10">
    <name type="scientific">uncultured Desulfobacterium sp</name>
    <dbReference type="NCBI Taxonomy" id="201089"/>
    <lineage>
        <taxon>Bacteria</taxon>
        <taxon>Pseudomonadati</taxon>
        <taxon>Thermodesulfobacteriota</taxon>
        <taxon>Desulfobacteria</taxon>
        <taxon>Desulfobacterales</taxon>
        <taxon>Desulfobacteriaceae</taxon>
        <taxon>Desulfobacterium</taxon>
        <taxon>environmental samples</taxon>
    </lineage>
</organism>
<keyword evidence="4 9" id="KW-0285">Flavoprotein</keyword>
<evidence type="ECO:0000256" key="4">
    <source>
        <dbReference type="ARBA" id="ARBA00022630"/>
    </source>
</evidence>
<dbReference type="SUPFAM" id="SSF51730">
    <property type="entry name" value="FAD-linked oxidoreductase"/>
    <property type="match status" value="1"/>
</dbReference>
<dbReference type="PANTHER" id="PTHR45754:SF3">
    <property type="entry name" value="METHYLENETETRAHYDROFOLATE REDUCTASE (NADPH)"/>
    <property type="match status" value="1"/>
</dbReference>
<dbReference type="GO" id="GO:0009086">
    <property type="term" value="P:methionine biosynthetic process"/>
    <property type="evidence" value="ECO:0007669"/>
    <property type="project" value="TreeGrafter"/>
</dbReference>
<reference evidence="10" key="1">
    <citation type="journal article" date="2011" name="Environ. Microbiol.">
        <title>Genomic insights into the metabolic potential of the polycyclic aromatic hydrocarbon degrading sulfate-reducing Deltaproteobacterium N47.</title>
        <authorList>
            <person name="Bergmann F."/>
            <person name="Selesi D."/>
            <person name="Weinmaier T."/>
            <person name="Tischler P."/>
            <person name="Rattei T."/>
            <person name="Meckenstock R.U."/>
        </authorList>
    </citation>
    <scope>NUCLEOTIDE SEQUENCE</scope>
</reference>
<dbReference type="GO" id="GO:0106312">
    <property type="term" value="F:methylenetetrahydrofolate reductase (NADH) activity"/>
    <property type="evidence" value="ECO:0007669"/>
    <property type="project" value="UniProtKB-EC"/>
</dbReference>
<dbReference type="InterPro" id="IPR003171">
    <property type="entry name" value="Mehydrof_redctse-like"/>
</dbReference>
<comment type="similarity">
    <text evidence="3 9">Belongs to the methylenetetrahydrofolate reductase family.</text>
</comment>